<dbReference type="Proteomes" id="UP000256838">
    <property type="component" value="Unassembled WGS sequence"/>
</dbReference>
<evidence type="ECO:0000313" key="3">
    <source>
        <dbReference type="Proteomes" id="UP000256838"/>
    </source>
</evidence>
<proteinExistence type="predicted"/>
<dbReference type="OrthoDB" id="79831at2"/>
<evidence type="ECO:0008006" key="4">
    <source>
        <dbReference type="Google" id="ProtNLM"/>
    </source>
</evidence>
<evidence type="ECO:0000313" key="2">
    <source>
        <dbReference type="EMBL" id="RDU95171.1"/>
    </source>
</evidence>
<keyword evidence="1" id="KW-0175">Coiled coil</keyword>
<gene>
    <name evidence="2" type="ORF">DWV00_29685</name>
</gene>
<keyword evidence="3" id="KW-1185">Reference proteome</keyword>
<dbReference type="AlphaFoldDB" id="A0A3D8JRX5"/>
<evidence type="ECO:0000256" key="1">
    <source>
        <dbReference type="SAM" id="Coils"/>
    </source>
</evidence>
<dbReference type="EMBL" id="QRGA01000021">
    <property type="protein sequence ID" value="RDU95171.1"/>
    <property type="molecule type" value="Genomic_DNA"/>
</dbReference>
<comment type="caution">
    <text evidence="2">The sequence shown here is derived from an EMBL/GenBank/DDBJ whole genome shotgun (WGS) entry which is preliminary data.</text>
</comment>
<sequence>MDRGDLMKPLQSRTDELVRVRDGEAVTDSVAIHREFGRRHGNILASLDELISDGTLSQLDFKPAEYRDEQGKPRRMIELTERGALIAMPFIGGRKSKDGQVRLVSAFLLMREHLRALEKHKTAATEPKPELAVRDTRVADLHLNVAALDIAKARFNYDHDLYVEKMGTIFREQGISTAALPRPTTTLAGKASATHMLGMRGSSLSAKRFFELCKEAGIVVQAQRPSMKEGPDGRRSKVLRNFWRFTPVGEQYGFDEPVPRTGGIETHCVFYEDRFADVMRAIAPAYKRLLKSGYRPRWPVEDNPKHADAYMDAFERRRREQEERNAARRERDACEAVEFENAMR</sequence>
<dbReference type="Pfam" id="PF09669">
    <property type="entry name" value="Phage_pRha"/>
    <property type="match status" value="1"/>
</dbReference>
<dbReference type="NCBIfam" id="TIGR02681">
    <property type="entry name" value="phage_pRha"/>
    <property type="match status" value="1"/>
</dbReference>
<feature type="coiled-coil region" evidence="1">
    <location>
        <begin position="310"/>
        <end position="337"/>
    </location>
</feature>
<protein>
    <recommendedName>
        <fullName evidence="4">Rha family transcriptional regulator</fullName>
    </recommendedName>
</protein>
<organism evidence="2 3">
    <name type="scientific">Trinickia dinghuensis</name>
    <dbReference type="NCBI Taxonomy" id="2291023"/>
    <lineage>
        <taxon>Bacteria</taxon>
        <taxon>Pseudomonadati</taxon>
        <taxon>Pseudomonadota</taxon>
        <taxon>Betaproteobacteria</taxon>
        <taxon>Burkholderiales</taxon>
        <taxon>Burkholderiaceae</taxon>
        <taxon>Trinickia</taxon>
    </lineage>
</organism>
<reference evidence="2 3" key="1">
    <citation type="submission" date="2018-08" db="EMBL/GenBank/DDBJ databases">
        <title>Paraburkholderia sp. DHOM06 isolated from forest soil.</title>
        <authorList>
            <person name="Gao Z.-H."/>
            <person name="Qiu L.-H."/>
        </authorList>
    </citation>
    <scope>NUCLEOTIDE SEQUENCE [LARGE SCALE GENOMIC DNA]</scope>
    <source>
        <strain evidence="2 3">DHOM06</strain>
    </source>
</reference>
<accession>A0A3D8JRX5</accession>
<dbReference type="InterPro" id="IPR014054">
    <property type="entry name" value="Phage_regulatory_Rha"/>
</dbReference>
<name>A0A3D8JRX5_9BURK</name>